<gene>
    <name evidence="1" type="ORF">GSMUA_63770.1</name>
</gene>
<proteinExistence type="predicted"/>
<evidence type="ECO:0000313" key="1">
    <source>
        <dbReference type="EMBL" id="CAG1861483.1"/>
    </source>
</evidence>
<sequence>LCQNRRLHVHPQETAPMPQPLYLLPSHPSLRLPVRAKRVAPGVITLQEQCVDKGVGPAPLHHGYLVGGDIEAAVHLYLIGVDDLPGEHGGQVYKQFRLPRAGGPH</sequence>
<feature type="non-terminal residue" evidence="1">
    <location>
        <position position="1"/>
    </location>
</feature>
<name>A0A8D7B4K7_MUSAM</name>
<dbReference type="AlphaFoldDB" id="A0A8D7B4K7"/>
<protein>
    <submittedName>
        <fullName evidence="1">(wild Malaysian banana) hypothetical protein</fullName>
    </submittedName>
</protein>
<organism evidence="1">
    <name type="scientific">Musa acuminata subsp. malaccensis</name>
    <name type="common">Wild banana</name>
    <name type="synonym">Musa malaccensis</name>
    <dbReference type="NCBI Taxonomy" id="214687"/>
    <lineage>
        <taxon>Eukaryota</taxon>
        <taxon>Viridiplantae</taxon>
        <taxon>Streptophyta</taxon>
        <taxon>Embryophyta</taxon>
        <taxon>Tracheophyta</taxon>
        <taxon>Spermatophyta</taxon>
        <taxon>Magnoliopsida</taxon>
        <taxon>Liliopsida</taxon>
        <taxon>Zingiberales</taxon>
        <taxon>Musaceae</taxon>
        <taxon>Musa</taxon>
    </lineage>
</organism>
<feature type="non-terminal residue" evidence="1">
    <location>
        <position position="105"/>
    </location>
</feature>
<accession>A0A8D7B4K7</accession>
<dbReference type="EMBL" id="HG996467">
    <property type="protein sequence ID" value="CAG1861483.1"/>
    <property type="molecule type" value="Genomic_DNA"/>
</dbReference>
<reference evidence="1" key="1">
    <citation type="submission" date="2021-03" db="EMBL/GenBank/DDBJ databases">
        <authorList>
            <consortium name="Genoscope - CEA"/>
            <person name="William W."/>
        </authorList>
    </citation>
    <scope>NUCLEOTIDE SEQUENCE</scope>
    <source>
        <strain evidence="1">Doubled-haploid Pahang</strain>
    </source>
</reference>